<dbReference type="InterPro" id="IPR003959">
    <property type="entry name" value="ATPase_AAA_core"/>
</dbReference>
<dbReference type="InterPro" id="IPR051396">
    <property type="entry name" value="Bact_Antivir_Def_Nuclease"/>
</dbReference>
<dbReference type="Gene3D" id="3.40.50.300">
    <property type="entry name" value="P-loop containing nucleotide triphosphate hydrolases"/>
    <property type="match status" value="2"/>
</dbReference>
<dbReference type="PANTHER" id="PTHR43581:SF4">
    <property type="entry name" value="ATP_GTP PHOSPHATASE"/>
    <property type="match status" value="1"/>
</dbReference>
<reference evidence="3 4" key="1">
    <citation type="submission" date="2022-10" db="EMBL/GenBank/DDBJ databases">
        <title>Luteolibacter arcticus strain CCTCC AB 2014275, whole genome shotgun sequencing project.</title>
        <authorList>
            <person name="Zhao G."/>
            <person name="Shen L."/>
        </authorList>
    </citation>
    <scope>NUCLEOTIDE SEQUENCE [LARGE SCALE GENOMIC DNA]</scope>
    <source>
        <strain evidence="3 4">CCTCC AB 2014275</strain>
    </source>
</reference>
<name>A0ABT3GC55_9BACT</name>
<evidence type="ECO:0000313" key="4">
    <source>
        <dbReference type="Proteomes" id="UP001320876"/>
    </source>
</evidence>
<comment type="caution">
    <text evidence="3">The sequence shown here is derived from an EMBL/GenBank/DDBJ whole genome shotgun (WGS) entry which is preliminary data.</text>
</comment>
<accession>A0ABT3GC55</accession>
<dbReference type="Pfam" id="PF13175">
    <property type="entry name" value="AAA_15"/>
    <property type="match status" value="1"/>
</dbReference>
<sequence length="339" mass="37560">MNVSIRNYKSIRSLDFESRRVNVIIGEPNCGKTNVIEALSLFHLSSVKNAQTCLRARLPSEMFWDQDIGSPISVIVGGLKLEVGLHSGAVVAVGKQSGPHLSIQGEYAEGTSLIKFSLILPGDLAKFPKMSGGEGVTAKWPQSICPYWFLPMEDFSSHEVVRLAPPFGENLATLLSSRKEARQTAAEVFDRGGFNLEVRPRENRLGLTKSFDGITVSIPFSSSSETLRRILFYRLALETNSDSVLLLDEPEANTFPLFTKLFAEQMAADDRGNTFFLTTHSPYLLGSLIEKTPKEDLAIILCHMENFETKARVLEQTEVQELLDLGPDAFFNLDRLGEG</sequence>
<dbReference type="InterPro" id="IPR041685">
    <property type="entry name" value="AAA_GajA/Old/RecF-like"/>
</dbReference>
<organism evidence="3 4">
    <name type="scientific">Luteolibacter arcticus</name>
    <dbReference type="NCBI Taxonomy" id="1581411"/>
    <lineage>
        <taxon>Bacteria</taxon>
        <taxon>Pseudomonadati</taxon>
        <taxon>Verrucomicrobiota</taxon>
        <taxon>Verrucomicrobiia</taxon>
        <taxon>Verrucomicrobiales</taxon>
        <taxon>Verrucomicrobiaceae</taxon>
        <taxon>Luteolibacter</taxon>
    </lineage>
</organism>
<dbReference type="PANTHER" id="PTHR43581">
    <property type="entry name" value="ATP/GTP PHOSPHATASE"/>
    <property type="match status" value="1"/>
</dbReference>
<dbReference type="Proteomes" id="UP001320876">
    <property type="component" value="Unassembled WGS sequence"/>
</dbReference>
<gene>
    <name evidence="3" type="ORF">OKA05_01495</name>
</gene>
<dbReference type="RefSeq" id="WP_264485315.1">
    <property type="nucleotide sequence ID" value="NZ_JAPDDT010000001.1"/>
</dbReference>
<dbReference type="InterPro" id="IPR027417">
    <property type="entry name" value="P-loop_NTPase"/>
</dbReference>
<feature type="domain" description="ATPase AAA-type core" evidence="2">
    <location>
        <begin position="206"/>
        <end position="285"/>
    </location>
</feature>
<protein>
    <submittedName>
        <fullName evidence="3">AAA family ATPase</fullName>
    </submittedName>
</protein>
<dbReference type="SUPFAM" id="SSF52540">
    <property type="entry name" value="P-loop containing nucleoside triphosphate hydrolases"/>
    <property type="match status" value="1"/>
</dbReference>
<dbReference type="EMBL" id="JAPDDT010000001">
    <property type="protein sequence ID" value="MCW1921206.1"/>
    <property type="molecule type" value="Genomic_DNA"/>
</dbReference>
<proteinExistence type="predicted"/>
<evidence type="ECO:0000259" key="1">
    <source>
        <dbReference type="Pfam" id="PF13175"/>
    </source>
</evidence>
<keyword evidence="4" id="KW-1185">Reference proteome</keyword>
<dbReference type="Pfam" id="PF13304">
    <property type="entry name" value="AAA_21"/>
    <property type="match status" value="1"/>
</dbReference>
<feature type="domain" description="Endonuclease GajA/Old nuclease/RecF-like AAA" evidence="1">
    <location>
        <begin position="2"/>
        <end position="46"/>
    </location>
</feature>
<evidence type="ECO:0000313" key="3">
    <source>
        <dbReference type="EMBL" id="MCW1921206.1"/>
    </source>
</evidence>
<evidence type="ECO:0000259" key="2">
    <source>
        <dbReference type="Pfam" id="PF13304"/>
    </source>
</evidence>